<dbReference type="Proteomes" id="UP001497700">
    <property type="component" value="Unassembled WGS sequence"/>
</dbReference>
<sequence>MQRVYGPYPTDTPDPGSWQPPSNPGAGGHHGRYLWTDAFGIVNFITLSRVKGGAESRQLYLELARRLADAVHSVLGRTRDGSARLPGATDEEPLKGGLRIGKLDDDGPDADGQYHHYLTLWMFALNRLALAAGEARWNRLAVQLAKAVHPHFVTEKGGRETMIWKTSTDIRETLVHSKGNLDDVDGLVIFQLLQDTAELFDRENPTAAGNGAEKAPSLNAEIKQYWRIMASHPKTPSGDPLDLGMSLWTCHLDRGAAWSRAMAADGLAAARDRFLPAAQSPITASRRQPYRLAFREFGACLGIKCYEDDPARPLHAGAQTVLDAWEGKVLECADEDLRPINLAMYAAALVPGAFCKGFVSLAASRTNESGAGELA</sequence>
<name>A0ACB9YR58_9PEZI</name>
<comment type="caution">
    <text evidence="1">The sequence shown here is derived from an EMBL/GenBank/DDBJ whole genome shotgun (WGS) entry which is preliminary data.</text>
</comment>
<proteinExistence type="predicted"/>
<accession>A0ACB9YR58</accession>
<evidence type="ECO:0000313" key="2">
    <source>
        <dbReference type="Proteomes" id="UP001497700"/>
    </source>
</evidence>
<gene>
    <name evidence="1" type="ORF">F4820DRAFT_460609</name>
</gene>
<keyword evidence="2" id="KW-1185">Reference proteome</keyword>
<organism evidence="1 2">
    <name type="scientific">Hypoxylon rubiginosum</name>
    <dbReference type="NCBI Taxonomy" id="110542"/>
    <lineage>
        <taxon>Eukaryota</taxon>
        <taxon>Fungi</taxon>
        <taxon>Dikarya</taxon>
        <taxon>Ascomycota</taxon>
        <taxon>Pezizomycotina</taxon>
        <taxon>Sordariomycetes</taxon>
        <taxon>Xylariomycetidae</taxon>
        <taxon>Xylariales</taxon>
        <taxon>Hypoxylaceae</taxon>
        <taxon>Hypoxylon</taxon>
    </lineage>
</organism>
<evidence type="ECO:0000313" key="1">
    <source>
        <dbReference type="EMBL" id="KAI4861879.1"/>
    </source>
</evidence>
<protein>
    <submittedName>
        <fullName evidence="1">Uncharacterized protein</fullName>
    </submittedName>
</protein>
<dbReference type="EMBL" id="MU393539">
    <property type="protein sequence ID" value="KAI4861879.1"/>
    <property type="molecule type" value="Genomic_DNA"/>
</dbReference>
<reference evidence="1 2" key="1">
    <citation type="journal article" date="2022" name="New Phytol.">
        <title>Ecological generalism drives hyperdiversity of secondary metabolite gene clusters in xylarialean endophytes.</title>
        <authorList>
            <person name="Franco M.E.E."/>
            <person name="Wisecaver J.H."/>
            <person name="Arnold A.E."/>
            <person name="Ju Y.M."/>
            <person name="Slot J.C."/>
            <person name="Ahrendt S."/>
            <person name="Moore L.P."/>
            <person name="Eastman K.E."/>
            <person name="Scott K."/>
            <person name="Konkel Z."/>
            <person name="Mondo S.J."/>
            <person name="Kuo A."/>
            <person name="Hayes R.D."/>
            <person name="Haridas S."/>
            <person name="Andreopoulos B."/>
            <person name="Riley R."/>
            <person name="LaButti K."/>
            <person name="Pangilinan J."/>
            <person name="Lipzen A."/>
            <person name="Amirebrahimi M."/>
            <person name="Yan J."/>
            <person name="Adam C."/>
            <person name="Keymanesh K."/>
            <person name="Ng V."/>
            <person name="Louie K."/>
            <person name="Northen T."/>
            <person name="Drula E."/>
            <person name="Henrissat B."/>
            <person name="Hsieh H.M."/>
            <person name="Youens-Clark K."/>
            <person name="Lutzoni F."/>
            <person name="Miadlikowska J."/>
            <person name="Eastwood D.C."/>
            <person name="Hamelin R.C."/>
            <person name="Grigoriev I.V."/>
            <person name="U'Ren J.M."/>
        </authorList>
    </citation>
    <scope>NUCLEOTIDE SEQUENCE [LARGE SCALE GENOMIC DNA]</scope>
    <source>
        <strain evidence="1 2">CBS 119005</strain>
    </source>
</reference>